<dbReference type="EMBL" id="KE148158">
    <property type="protein sequence ID" value="EPE04943.1"/>
    <property type="molecule type" value="Genomic_DNA"/>
</dbReference>
<evidence type="ECO:0000313" key="7">
    <source>
        <dbReference type="EMBL" id="EPE04943.1"/>
    </source>
</evidence>
<dbReference type="InterPro" id="IPR011141">
    <property type="entry name" value="Polyketide_synthase_type-III"/>
</dbReference>
<dbReference type="InterPro" id="IPR012328">
    <property type="entry name" value="Chalcone/stilbene_synt_C"/>
</dbReference>
<dbReference type="InterPro" id="IPR001099">
    <property type="entry name" value="Chalcone/stilbene_synt_N"/>
</dbReference>
<accession>S3CF48</accession>
<dbReference type="OMA" id="PIWGLGC"/>
<feature type="domain" description="Chalcone/stilbene synthase N-terminal" evidence="5">
    <location>
        <begin position="58"/>
        <end position="214"/>
    </location>
</feature>
<dbReference type="GO" id="GO:0016747">
    <property type="term" value="F:acyltransferase activity, transferring groups other than amino-acyl groups"/>
    <property type="evidence" value="ECO:0007669"/>
    <property type="project" value="InterPro"/>
</dbReference>
<feature type="region of interest" description="Disordered" evidence="4">
    <location>
        <begin position="385"/>
        <end position="447"/>
    </location>
</feature>
<dbReference type="Pfam" id="PF02797">
    <property type="entry name" value="Chal_sti_synt_C"/>
    <property type="match status" value="1"/>
</dbReference>
<dbReference type="OrthoDB" id="329835at2759"/>
<dbReference type="PANTHER" id="PTHR11877">
    <property type="entry name" value="HYDROXYMETHYLGLUTARYL-COA SYNTHASE"/>
    <property type="match status" value="1"/>
</dbReference>
<dbReference type="eggNOG" id="ENOG502S43A">
    <property type="taxonomic scope" value="Eukaryota"/>
</dbReference>
<dbReference type="HOGENOM" id="CLU_034992_1_1_1"/>
<evidence type="ECO:0000313" key="8">
    <source>
        <dbReference type="Proteomes" id="UP000016923"/>
    </source>
</evidence>
<evidence type="ECO:0000256" key="4">
    <source>
        <dbReference type="SAM" id="MobiDB-lite"/>
    </source>
</evidence>
<evidence type="ECO:0000259" key="6">
    <source>
        <dbReference type="Pfam" id="PF02797"/>
    </source>
</evidence>
<gene>
    <name evidence="7" type="ORF">F503_00097</name>
</gene>
<reference evidence="7 8" key="1">
    <citation type="journal article" date="2013" name="BMC Genomics">
        <title>The genome and transcriptome of the pine saprophyte Ophiostoma piceae, and a comparison with the bark beetle-associated pine pathogen Grosmannia clavigera.</title>
        <authorList>
            <person name="Haridas S."/>
            <person name="Wang Y."/>
            <person name="Lim L."/>
            <person name="Massoumi Alamouti S."/>
            <person name="Jackman S."/>
            <person name="Docking R."/>
            <person name="Robertson G."/>
            <person name="Birol I."/>
            <person name="Bohlmann J."/>
            <person name="Breuil C."/>
        </authorList>
    </citation>
    <scope>NUCLEOTIDE SEQUENCE [LARGE SCALE GENOMIC DNA]</scope>
    <source>
        <strain evidence="7 8">UAMH 11346</strain>
    </source>
</reference>
<dbReference type="GO" id="GO:0030639">
    <property type="term" value="P:polyketide biosynthetic process"/>
    <property type="evidence" value="ECO:0007669"/>
    <property type="project" value="TreeGrafter"/>
</dbReference>
<keyword evidence="3" id="KW-0012">Acyltransferase</keyword>
<organism evidence="7 8">
    <name type="scientific">Ophiostoma piceae (strain UAMH 11346)</name>
    <name type="common">Sap stain fungus</name>
    <dbReference type="NCBI Taxonomy" id="1262450"/>
    <lineage>
        <taxon>Eukaryota</taxon>
        <taxon>Fungi</taxon>
        <taxon>Dikarya</taxon>
        <taxon>Ascomycota</taxon>
        <taxon>Pezizomycotina</taxon>
        <taxon>Sordariomycetes</taxon>
        <taxon>Sordariomycetidae</taxon>
        <taxon>Ophiostomatales</taxon>
        <taxon>Ophiostomataceae</taxon>
        <taxon>Ophiostoma</taxon>
    </lineage>
</organism>
<dbReference type="CDD" id="cd00831">
    <property type="entry name" value="CHS_like"/>
    <property type="match status" value="1"/>
</dbReference>
<dbReference type="VEuPathDB" id="FungiDB:F503_00097"/>
<dbReference type="AlphaFoldDB" id="S3CF48"/>
<feature type="compositionally biased region" description="Low complexity" evidence="4">
    <location>
        <begin position="414"/>
        <end position="425"/>
    </location>
</feature>
<dbReference type="InterPro" id="IPR016039">
    <property type="entry name" value="Thiolase-like"/>
</dbReference>
<keyword evidence="8" id="KW-1185">Reference proteome</keyword>
<dbReference type="Pfam" id="PF00195">
    <property type="entry name" value="Chal_sti_synt_N"/>
    <property type="match status" value="1"/>
</dbReference>
<dbReference type="Gene3D" id="3.40.47.10">
    <property type="match status" value="2"/>
</dbReference>
<evidence type="ECO:0000256" key="1">
    <source>
        <dbReference type="ARBA" id="ARBA00005531"/>
    </source>
</evidence>
<dbReference type="Proteomes" id="UP000016923">
    <property type="component" value="Unassembled WGS sequence"/>
</dbReference>
<dbReference type="STRING" id="1262450.S3CF48"/>
<evidence type="ECO:0000259" key="5">
    <source>
        <dbReference type="Pfam" id="PF00195"/>
    </source>
</evidence>
<evidence type="ECO:0000256" key="3">
    <source>
        <dbReference type="RuleBase" id="RU003633"/>
    </source>
</evidence>
<dbReference type="SUPFAM" id="SSF53901">
    <property type="entry name" value="Thiolase-like"/>
    <property type="match status" value="2"/>
</dbReference>
<dbReference type="PANTHER" id="PTHR11877:SF46">
    <property type="entry name" value="TYPE III POLYKETIDE SYNTHASE A"/>
    <property type="match status" value="1"/>
</dbReference>
<protein>
    <submittedName>
        <fullName evidence="7">Chalcone synthase c</fullName>
    </submittedName>
</protein>
<comment type="similarity">
    <text evidence="1 3">Belongs to the thiolase-like superfamily. Chalcone/stilbene synthases family.</text>
</comment>
<feature type="domain" description="Chalcone/stilbene synthase C-terminal" evidence="6">
    <location>
        <begin position="233"/>
        <end position="378"/>
    </location>
</feature>
<proteinExistence type="inferred from homology"/>
<name>S3CF48_OPHP1</name>
<sequence>MASPNTFSNLGLSLIGVGHHYPPHSLKPDSLETLAKRYYPDSPAYTGIDQRASIGTPDHPLVNQEKAPSITDLNATFFKEGVPLAVRASEMALAEAGLAGPRMSQITHVVSATCTNSANPGFDHYVVKGLGMTHQVEKVLLHGIGCSGGLAALRTAANLALGHAMRGKPARILVVTLEVSTMMVRSELDSINESQDTRIGVALFSDCGSAVVLSNGIGPAAEPIYDLLGWDHRIIPDTEEDLGFDVDPVGWKVVLSPRVPKMTASQLQPTFADLMASVKLPPSYQAAADFDWAMHPGGATILSGAERVLDITPHHMRASYDTYINHGNSSSATIFSVLDRLRDADMDRLAVGGEGKPREYIIGCAFGPGISVEACVLKRNLSRTGTPPSATGLVTPPETESEASRSDAGDAEEAAATQAAAAPAAAAPPTPTTEQFISSAMNDLDVD</sequence>
<evidence type="ECO:0000256" key="2">
    <source>
        <dbReference type="ARBA" id="ARBA00022679"/>
    </source>
</evidence>
<keyword evidence="2 3" id="KW-0808">Transferase</keyword>